<protein>
    <submittedName>
        <fullName evidence="1">DUF3221 domain-containing protein</fullName>
    </submittedName>
</protein>
<reference evidence="1 2" key="1">
    <citation type="submission" date="2020-08" db="EMBL/GenBank/DDBJ databases">
        <title>A Genomic Blueprint of the Chicken Gut Microbiome.</title>
        <authorList>
            <person name="Gilroy R."/>
            <person name="Ravi A."/>
            <person name="Getino M."/>
            <person name="Pursley I."/>
            <person name="Horton D.L."/>
            <person name="Alikhan N.-F."/>
            <person name="Baker D."/>
            <person name="Gharbi K."/>
            <person name="Hall N."/>
            <person name="Watson M."/>
            <person name="Adriaenssens E.M."/>
            <person name="Foster-Nyarko E."/>
            <person name="Jarju S."/>
            <person name="Secka A."/>
            <person name="Antonio M."/>
            <person name="Oren A."/>
            <person name="Chaudhuri R."/>
            <person name="La Ragione R.M."/>
            <person name="Hildebrand F."/>
            <person name="Pallen M.J."/>
        </authorList>
    </citation>
    <scope>NUCLEOTIDE SEQUENCE [LARGE SCALE GENOMIC DNA]</scope>
    <source>
        <strain evidence="1 2">Sa3CUA8</strain>
    </source>
</reference>
<keyword evidence="2" id="KW-1185">Reference proteome</keyword>
<evidence type="ECO:0000313" key="1">
    <source>
        <dbReference type="EMBL" id="MBD7908046.1"/>
    </source>
</evidence>
<accession>A0ABR8PIR0</accession>
<proteinExistence type="predicted"/>
<evidence type="ECO:0000313" key="2">
    <source>
        <dbReference type="Proteomes" id="UP000659496"/>
    </source>
</evidence>
<gene>
    <name evidence="1" type="ORF">H9659_06885</name>
</gene>
<dbReference type="Proteomes" id="UP000659496">
    <property type="component" value="Unassembled WGS sequence"/>
</dbReference>
<dbReference type="Pfam" id="PF11518">
    <property type="entry name" value="DUF3221"/>
    <property type="match status" value="1"/>
</dbReference>
<comment type="caution">
    <text evidence="1">The sequence shown here is derived from an EMBL/GenBank/DDBJ whole genome shotgun (WGS) entry which is preliminary data.</text>
</comment>
<dbReference type="PROSITE" id="PS51257">
    <property type="entry name" value="PROKAR_LIPOPROTEIN"/>
    <property type="match status" value="1"/>
</dbReference>
<dbReference type="InterPro" id="IPR021598">
    <property type="entry name" value="DUF3221"/>
</dbReference>
<dbReference type="EMBL" id="JACSQY010000003">
    <property type="protein sequence ID" value="MBD7908046.1"/>
    <property type="molecule type" value="Genomic_DNA"/>
</dbReference>
<organism evidence="1 2">
    <name type="scientific">Sporosarcina gallistercoris</name>
    <dbReference type="NCBI Taxonomy" id="2762245"/>
    <lineage>
        <taxon>Bacteria</taxon>
        <taxon>Bacillati</taxon>
        <taxon>Bacillota</taxon>
        <taxon>Bacilli</taxon>
        <taxon>Bacillales</taxon>
        <taxon>Caryophanaceae</taxon>
        <taxon>Sporosarcina</taxon>
    </lineage>
</organism>
<dbReference type="RefSeq" id="WP_191689176.1">
    <property type="nucleotide sequence ID" value="NZ_JACSQY010000003.1"/>
</dbReference>
<name>A0ABR8PIR0_9BACL</name>
<sequence>MNKVIVTIILSISLLAGGCGTSGIERTLVSNSDEQQDSGEVKTNSREIIAELKQTVKKTPKRDQLALEQLTRTDYKEGLFGEPSKELEEDMAVQAIEGLAAIEAFEKVYGGYAGFDKEGVIFFENQMDGATQSGIWIGVKDPDARLQEVLDILQLKVDAGEILAEPIYIFLSPHTQHELHVQQDKVAKAVDELHRDRGSYSVSVDTISGVISIGHDFLKADQKKGLEKQFSEDTLYFKQEGSMIAEPGESAIIKPKNDETDTPVEEGGFVLGISDSSFFVAGGSESAVSYSFHEADQLTVGQRVKVEATGAIAESYPAQGEAKFVEILSDYHPAGAVLSESQVVEKAIQQKTSDFIVIEKVRYEASRNVWTLKLNDESVVEIEDR</sequence>